<dbReference type="EMBL" id="CAJNOR010000795">
    <property type="protein sequence ID" value="CAF1009127.1"/>
    <property type="molecule type" value="Genomic_DNA"/>
</dbReference>
<evidence type="ECO:0000313" key="1">
    <source>
        <dbReference type="EMBL" id="CAF0828154.1"/>
    </source>
</evidence>
<name>A0A813UUD4_ADIRI</name>
<accession>A0A813UUD4</accession>
<reference evidence="1" key="1">
    <citation type="submission" date="2021-02" db="EMBL/GenBank/DDBJ databases">
        <authorList>
            <person name="Nowell W R."/>
        </authorList>
    </citation>
    <scope>NUCLEOTIDE SEQUENCE</scope>
</reference>
<protein>
    <submittedName>
        <fullName evidence="1">Uncharacterized protein</fullName>
    </submittedName>
</protein>
<proteinExistence type="predicted"/>
<gene>
    <name evidence="1" type="ORF">EDS130_LOCUS6197</name>
    <name evidence="2" type="ORF">XAT740_LOCUS13623</name>
</gene>
<evidence type="ECO:0000313" key="2">
    <source>
        <dbReference type="EMBL" id="CAF1009127.1"/>
    </source>
</evidence>
<dbReference type="EMBL" id="CAJNOJ010000018">
    <property type="protein sequence ID" value="CAF0828154.1"/>
    <property type="molecule type" value="Genomic_DNA"/>
</dbReference>
<keyword evidence="3" id="KW-1185">Reference proteome</keyword>
<evidence type="ECO:0000313" key="3">
    <source>
        <dbReference type="Proteomes" id="UP000663828"/>
    </source>
</evidence>
<sequence>MFHSGEEQNRIVEHLDELQHSSGSTTATTLDAANSTNTFELGHITASDFDSIGFDSDCDFGRRNSWATCPSTYNTGGERQCFSTFAPEDKWPI</sequence>
<dbReference type="Proteomes" id="UP000663828">
    <property type="component" value="Unassembled WGS sequence"/>
</dbReference>
<dbReference type="Proteomes" id="UP000663852">
    <property type="component" value="Unassembled WGS sequence"/>
</dbReference>
<comment type="caution">
    <text evidence="1">The sequence shown here is derived from an EMBL/GenBank/DDBJ whole genome shotgun (WGS) entry which is preliminary data.</text>
</comment>
<dbReference type="AlphaFoldDB" id="A0A813UUD4"/>
<organism evidence="1 4">
    <name type="scientific">Adineta ricciae</name>
    <name type="common">Rotifer</name>
    <dbReference type="NCBI Taxonomy" id="249248"/>
    <lineage>
        <taxon>Eukaryota</taxon>
        <taxon>Metazoa</taxon>
        <taxon>Spiralia</taxon>
        <taxon>Gnathifera</taxon>
        <taxon>Rotifera</taxon>
        <taxon>Eurotatoria</taxon>
        <taxon>Bdelloidea</taxon>
        <taxon>Adinetida</taxon>
        <taxon>Adinetidae</taxon>
        <taxon>Adineta</taxon>
    </lineage>
</organism>
<dbReference type="OrthoDB" id="10397753at2759"/>
<evidence type="ECO:0000313" key="4">
    <source>
        <dbReference type="Proteomes" id="UP000663852"/>
    </source>
</evidence>